<dbReference type="KEGG" id="tet:TTHERM_00194190"/>
<keyword evidence="3" id="KW-1185">Reference proteome</keyword>
<feature type="region of interest" description="Disordered" evidence="1">
    <location>
        <begin position="1"/>
        <end position="27"/>
    </location>
</feature>
<organism evidence="2 3">
    <name type="scientific">Tetrahymena thermophila (strain SB210)</name>
    <dbReference type="NCBI Taxonomy" id="312017"/>
    <lineage>
        <taxon>Eukaryota</taxon>
        <taxon>Sar</taxon>
        <taxon>Alveolata</taxon>
        <taxon>Ciliophora</taxon>
        <taxon>Intramacronucleata</taxon>
        <taxon>Oligohymenophorea</taxon>
        <taxon>Hymenostomatida</taxon>
        <taxon>Tetrahymenina</taxon>
        <taxon>Tetrahymenidae</taxon>
        <taxon>Tetrahymena</taxon>
    </lineage>
</organism>
<evidence type="ECO:0000313" key="3">
    <source>
        <dbReference type="Proteomes" id="UP000009168"/>
    </source>
</evidence>
<dbReference type="InParanoid" id="Q23KB6"/>
<dbReference type="HOGENOM" id="CLU_1457275_0_0_1"/>
<dbReference type="Proteomes" id="UP000009168">
    <property type="component" value="Unassembled WGS sequence"/>
</dbReference>
<protein>
    <submittedName>
        <fullName evidence="2">Uncharacterized protein</fullName>
    </submittedName>
</protein>
<dbReference type="RefSeq" id="XP_001017172.2">
    <property type="nucleotide sequence ID" value="XM_001017172.2"/>
</dbReference>
<reference evidence="3" key="1">
    <citation type="journal article" date="2006" name="PLoS Biol.">
        <title>Macronuclear genome sequence of the ciliate Tetrahymena thermophila, a model eukaryote.</title>
        <authorList>
            <person name="Eisen J.A."/>
            <person name="Coyne R.S."/>
            <person name="Wu M."/>
            <person name="Wu D."/>
            <person name="Thiagarajan M."/>
            <person name="Wortman J.R."/>
            <person name="Badger J.H."/>
            <person name="Ren Q."/>
            <person name="Amedeo P."/>
            <person name="Jones K.M."/>
            <person name="Tallon L.J."/>
            <person name="Delcher A.L."/>
            <person name="Salzberg S.L."/>
            <person name="Silva J.C."/>
            <person name="Haas B.J."/>
            <person name="Majoros W.H."/>
            <person name="Farzad M."/>
            <person name="Carlton J.M."/>
            <person name="Smith R.K. Jr."/>
            <person name="Garg J."/>
            <person name="Pearlman R.E."/>
            <person name="Karrer K.M."/>
            <person name="Sun L."/>
            <person name="Manning G."/>
            <person name="Elde N.C."/>
            <person name="Turkewitz A.P."/>
            <person name="Asai D.J."/>
            <person name="Wilkes D.E."/>
            <person name="Wang Y."/>
            <person name="Cai H."/>
            <person name="Collins K."/>
            <person name="Stewart B.A."/>
            <person name="Lee S.R."/>
            <person name="Wilamowska K."/>
            <person name="Weinberg Z."/>
            <person name="Ruzzo W.L."/>
            <person name="Wloga D."/>
            <person name="Gaertig J."/>
            <person name="Frankel J."/>
            <person name="Tsao C.-C."/>
            <person name="Gorovsky M.A."/>
            <person name="Keeling P.J."/>
            <person name="Waller R.F."/>
            <person name="Patron N.J."/>
            <person name="Cherry J.M."/>
            <person name="Stover N.A."/>
            <person name="Krieger C.J."/>
            <person name="del Toro C."/>
            <person name="Ryder H.F."/>
            <person name="Williamson S.C."/>
            <person name="Barbeau R.A."/>
            <person name="Hamilton E.P."/>
            <person name="Orias E."/>
        </authorList>
    </citation>
    <scope>NUCLEOTIDE SEQUENCE [LARGE SCALE GENOMIC DNA]</scope>
    <source>
        <strain evidence="3">SB210</strain>
    </source>
</reference>
<evidence type="ECO:0000256" key="1">
    <source>
        <dbReference type="SAM" id="MobiDB-lite"/>
    </source>
</evidence>
<accession>Q23KB6</accession>
<sequence>MNPIINQSVSQNLSQNVGSNGSANKSNNEQNLQVRVNQLQKQNDISPKNIRDHPYQRQQTKQRELSFLQVKEPISGILKHSQTHNFASQNFSSSSIYFKLKGFFISIYTKKFVNILKQSSSLLRFKQMELQQFNIISDQASDYYYYYFQDCLNAQPSIFQRSTNKLNRQVSKVFNKGNSFFRKKLLNLFRVNLLIQPVNKQTNKYINQLINKSILTEFFFSNFFIFQIIEFSHQDLY</sequence>
<proteinExistence type="predicted"/>
<dbReference type="EMBL" id="GG662673">
    <property type="protein sequence ID" value="EAR96927.2"/>
    <property type="molecule type" value="Genomic_DNA"/>
</dbReference>
<dbReference type="AlphaFoldDB" id="Q23KB6"/>
<evidence type="ECO:0000313" key="2">
    <source>
        <dbReference type="EMBL" id="EAR96927.2"/>
    </source>
</evidence>
<gene>
    <name evidence="2" type="ORF">TTHERM_00194190</name>
</gene>
<feature type="region of interest" description="Disordered" evidence="1">
    <location>
        <begin position="41"/>
        <end position="62"/>
    </location>
</feature>
<dbReference type="GeneID" id="7844648"/>
<name>Q23KB6_TETTS</name>